<name>A0ABQ4JJF0_9ACTN</name>
<protein>
    <submittedName>
        <fullName evidence="1">Uncharacterized protein</fullName>
    </submittedName>
</protein>
<accession>A0ABQ4JJF0</accession>
<evidence type="ECO:0000313" key="2">
    <source>
        <dbReference type="Proteomes" id="UP000653076"/>
    </source>
</evidence>
<gene>
    <name evidence="1" type="ORF">Vqi01_58920</name>
</gene>
<proteinExistence type="predicted"/>
<sequence>MISTSAPNPNYRRERLTKCVPEPVELQHRGTDAGGCGRVRDHLRVEEAVVVREMPWVGVGGPWGFGPVGAEAGERVGPYDPVRLA</sequence>
<evidence type="ECO:0000313" key="1">
    <source>
        <dbReference type="EMBL" id="GIJ30730.1"/>
    </source>
</evidence>
<dbReference type="Proteomes" id="UP000653076">
    <property type="component" value="Unassembled WGS sequence"/>
</dbReference>
<comment type="caution">
    <text evidence="1">The sequence shown here is derived from an EMBL/GenBank/DDBJ whole genome shotgun (WGS) entry which is preliminary data.</text>
</comment>
<organism evidence="1 2">
    <name type="scientific">Micromonospora qiuiae</name>
    <dbReference type="NCBI Taxonomy" id="502268"/>
    <lineage>
        <taxon>Bacteria</taxon>
        <taxon>Bacillati</taxon>
        <taxon>Actinomycetota</taxon>
        <taxon>Actinomycetes</taxon>
        <taxon>Micromonosporales</taxon>
        <taxon>Micromonosporaceae</taxon>
        <taxon>Micromonospora</taxon>
    </lineage>
</organism>
<keyword evidence="2" id="KW-1185">Reference proteome</keyword>
<reference evidence="1 2" key="1">
    <citation type="submission" date="2021-01" db="EMBL/GenBank/DDBJ databases">
        <title>Whole genome shotgun sequence of Verrucosispora qiuiae NBRC 106684.</title>
        <authorList>
            <person name="Komaki H."/>
            <person name="Tamura T."/>
        </authorList>
    </citation>
    <scope>NUCLEOTIDE SEQUENCE [LARGE SCALE GENOMIC DNA]</scope>
    <source>
        <strain evidence="1 2">NBRC 106684</strain>
    </source>
</reference>
<dbReference type="EMBL" id="BOPC01000138">
    <property type="protein sequence ID" value="GIJ30730.1"/>
    <property type="molecule type" value="Genomic_DNA"/>
</dbReference>